<evidence type="ECO:0000256" key="2">
    <source>
        <dbReference type="ARBA" id="ARBA00022679"/>
    </source>
</evidence>
<evidence type="ECO:0000256" key="1">
    <source>
        <dbReference type="ARBA" id="ARBA00022555"/>
    </source>
</evidence>
<dbReference type="GO" id="GO:0008168">
    <property type="term" value="F:methyltransferase activity"/>
    <property type="evidence" value="ECO:0007669"/>
    <property type="project" value="UniProtKB-KW"/>
</dbReference>
<evidence type="ECO:0000259" key="12">
    <source>
        <dbReference type="Pfam" id="PF20259"/>
    </source>
</evidence>
<evidence type="ECO:0000256" key="7">
    <source>
        <dbReference type="ARBA" id="ARBA00023157"/>
    </source>
</evidence>
<keyword evidence="2 9" id="KW-0808">Transferase</keyword>
<feature type="region of interest" description="Disordered" evidence="10">
    <location>
        <begin position="23"/>
        <end position="46"/>
    </location>
</feature>
<dbReference type="FunFam" id="3.40.50.620:FF:000115">
    <property type="entry name" value="tRNA-specific 2-thiouridylase MnmA"/>
    <property type="match status" value="1"/>
</dbReference>
<evidence type="ECO:0000256" key="3">
    <source>
        <dbReference type="ARBA" id="ARBA00022694"/>
    </source>
</evidence>
<comment type="caution">
    <text evidence="9">Lacks conserved residue(s) required for the propagation of feature annotation.</text>
</comment>
<keyword evidence="5 9" id="KW-0067">ATP-binding</keyword>
<evidence type="ECO:0000313" key="13">
    <source>
        <dbReference type="EMBL" id="SCW72993.1"/>
    </source>
</evidence>
<dbReference type="NCBIfam" id="TIGR00420">
    <property type="entry name" value="trmU"/>
    <property type="match status" value="1"/>
</dbReference>
<evidence type="ECO:0000313" key="14">
    <source>
        <dbReference type="Proteomes" id="UP000199542"/>
    </source>
</evidence>
<evidence type="ECO:0000256" key="8">
    <source>
        <dbReference type="ARBA" id="ARBA00051542"/>
    </source>
</evidence>
<keyword evidence="6 9" id="KW-0694">RNA-binding</keyword>
<evidence type="ECO:0000256" key="4">
    <source>
        <dbReference type="ARBA" id="ARBA00022741"/>
    </source>
</evidence>
<proteinExistence type="inferred from homology"/>
<feature type="site" description="Interaction with tRNA" evidence="9">
    <location>
        <position position="189"/>
    </location>
</feature>
<keyword evidence="9" id="KW-0963">Cytoplasm</keyword>
<dbReference type="Gene3D" id="2.40.30.10">
    <property type="entry name" value="Translation factors"/>
    <property type="match status" value="1"/>
</dbReference>
<dbReference type="InterPro" id="IPR046884">
    <property type="entry name" value="MnmA-like_central"/>
</dbReference>
<sequence>MAANPRLLREVAILSISTATKARRTSLPEEQEIPPHLQRKRRSETSTELAAPVNTLDFDKKPEDTRVVVAMSGGVDSSVVAGILKRQGYDVLGITLQLYDHGAAVHRAGSCCAGQDIDDARRVCETLGIPHYVLDYEKRFRDTVINPFMESYVAGETPIPCVSCNQTVKFADLLATAKELGADALATGHYIRSRPNPASGNPSRRALYRPADADRDQSYFLFATTQEQIDYLRFPLGGLPKAETRRLAEEMGLVVAKKADSQDICFVPQGKYSDIITKLKPNSALAGEIVHLDGRVLGSHDGILHYTIGQRRGIGVATGEPLYVVFLDARSRRVIVGPKEALETHRVYLRDVNWLGDEPLAEAASGEGFACYAKVRSTRAPTPAVLRADAHGICVDLTVGEAGVAPGQACALYSAPGDDARVFGGGFVERSEREPAAEASLRALLSRPVAA</sequence>
<dbReference type="InterPro" id="IPR023382">
    <property type="entry name" value="MnmA-like_central_sf"/>
</dbReference>
<dbReference type="SUPFAM" id="SSF52402">
    <property type="entry name" value="Adenine nucleotide alpha hydrolases-like"/>
    <property type="match status" value="1"/>
</dbReference>
<keyword evidence="1 9" id="KW-0820">tRNA-binding</keyword>
<dbReference type="GO" id="GO:0103016">
    <property type="term" value="F:tRNA-uridine 2-sulfurtransferase activity"/>
    <property type="evidence" value="ECO:0007669"/>
    <property type="project" value="UniProtKB-EC"/>
</dbReference>
<keyword evidence="4 9" id="KW-0547">Nucleotide-binding</keyword>
<dbReference type="HAMAP" id="MF_00144">
    <property type="entry name" value="tRNA_thiouridyl_MnmA"/>
    <property type="match status" value="1"/>
</dbReference>
<protein>
    <recommendedName>
        <fullName evidence="9">tRNA-specific 2-thiouridylase MnmA</fullName>
        <ecNumber evidence="9">2.8.1.13</ecNumber>
    </recommendedName>
</protein>
<dbReference type="AlphaFoldDB" id="A0A1G4SV36"/>
<dbReference type="GO" id="GO:0032259">
    <property type="term" value="P:methylation"/>
    <property type="evidence" value="ECO:0007669"/>
    <property type="project" value="UniProtKB-KW"/>
</dbReference>
<dbReference type="PANTHER" id="PTHR11933:SF5">
    <property type="entry name" value="MITOCHONDRIAL TRNA-SPECIFIC 2-THIOURIDYLASE 1"/>
    <property type="match status" value="1"/>
</dbReference>
<dbReference type="Gene3D" id="3.40.50.620">
    <property type="entry name" value="HUPs"/>
    <property type="match status" value="1"/>
</dbReference>
<keyword evidence="7" id="KW-1015">Disulfide bond</keyword>
<feature type="site" description="Interaction with tRNA" evidence="9">
    <location>
        <position position="408"/>
    </location>
</feature>
<dbReference type="Pfam" id="PF20258">
    <property type="entry name" value="tRNA_Me_trans_C"/>
    <property type="match status" value="1"/>
</dbReference>
<dbReference type="Pfam" id="PF03054">
    <property type="entry name" value="tRNA_Me_trans"/>
    <property type="match status" value="1"/>
</dbReference>
<dbReference type="InterPro" id="IPR004506">
    <property type="entry name" value="MnmA-like"/>
</dbReference>
<evidence type="ECO:0000256" key="9">
    <source>
        <dbReference type="HAMAP-Rule" id="MF_00144"/>
    </source>
</evidence>
<comment type="catalytic activity">
    <reaction evidence="8 9">
        <text>S-sulfanyl-L-cysteinyl-[protein] + uridine(34) in tRNA + AH2 + ATP = 2-thiouridine(34) in tRNA + L-cysteinyl-[protein] + A + AMP + diphosphate + H(+)</text>
        <dbReference type="Rhea" id="RHEA:47032"/>
        <dbReference type="Rhea" id="RHEA-COMP:10131"/>
        <dbReference type="Rhea" id="RHEA-COMP:11726"/>
        <dbReference type="Rhea" id="RHEA-COMP:11727"/>
        <dbReference type="Rhea" id="RHEA-COMP:11728"/>
        <dbReference type="ChEBI" id="CHEBI:13193"/>
        <dbReference type="ChEBI" id="CHEBI:15378"/>
        <dbReference type="ChEBI" id="CHEBI:17499"/>
        <dbReference type="ChEBI" id="CHEBI:29950"/>
        <dbReference type="ChEBI" id="CHEBI:30616"/>
        <dbReference type="ChEBI" id="CHEBI:33019"/>
        <dbReference type="ChEBI" id="CHEBI:61963"/>
        <dbReference type="ChEBI" id="CHEBI:65315"/>
        <dbReference type="ChEBI" id="CHEBI:87170"/>
        <dbReference type="ChEBI" id="CHEBI:456215"/>
        <dbReference type="EC" id="2.8.1.13"/>
    </reaction>
</comment>
<dbReference type="PANTHER" id="PTHR11933">
    <property type="entry name" value="TRNA 5-METHYLAMINOMETHYL-2-THIOURIDYLATE -METHYLTRANSFERASE"/>
    <property type="match status" value="1"/>
</dbReference>
<feature type="binding site" evidence="9">
    <location>
        <position position="188"/>
    </location>
    <ligand>
        <name>ATP</name>
        <dbReference type="ChEBI" id="CHEBI:30616"/>
    </ligand>
</feature>
<dbReference type="Proteomes" id="UP000199542">
    <property type="component" value="Unassembled WGS sequence"/>
</dbReference>
<feature type="binding site" evidence="9">
    <location>
        <position position="96"/>
    </location>
    <ligand>
        <name>ATP</name>
        <dbReference type="ChEBI" id="CHEBI:30616"/>
    </ligand>
</feature>
<dbReference type="GO" id="GO:0000049">
    <property type="term" value="F:tRNA binding"/>
    <property type="evidence" value="ECO:0007669"/>
    <property type="project" value="UniProtKB-KW"/>
</dbReference>
<dbReference type="NCBIfam" id="NF001138">
    <property type="entry name" value="PRK00143.1"/>
    <property type="match status" value="1"/>
</dbReference>
<comment type="subcellular location">
    <subcellularLocation>
        <location evidence="9">Cytoplasm</location>
    </subcellularLocation>
</comment>
<accession>A0A1G4SV36</accession>
<dbReference type="EMBL" id="FMTM01000007">
    <property type="protein sequence ID" value="SCW72993.1"/>
    <property type="molecule type" value="Genomic_DNA"/>
</dbReference>
<dbReference type="Pfam" id="PF20259">
    <property type="entry name" value="tRNA_Me_trans_M"/>
    <property type="match status" value="1"/>
</dbReference>
<feature type="region of interest" description="Interaction with tRNA" evidence="9">
    <location>
        <begin position="215"/>
        <end position="217"/>
    </location>
</feature>
<feature type="active site" description="Nucleophile" evidence="9">
    <location>
        <position position="164"/>
    </location>
</feature>
<evidence type="ECO:0000256" key="6">
    <source>
        <dbReference type="ARBA" id="ARBA00022884"/>
    </source>
</evidence>
<keyword evidence="13" id="KW-0489">Methyltransferase</keyword>
<feature type="binding site" evidence="9">
    <location>
        <begin position="70"/>
        <end position="77"/>
    </location>
    <ligand>
        <name>ATP</name>
        <dbReference type="ChEBI" id="CHEBI:30616"/>
    </ligand>
</feature>
<feature type="domain" description="tRNA-specific 2-thiouridylase MnmA-like C-terminal" evidence="11">
    <location>
        <begin position="345"/>
        <end position="428"/>
    </location>
</feature>
<feature type="domain" description="tRNA-specific 2-thiouridylase MnmA-like central" evidence="12">
    <location>
        <begin position="286"/>
        <end position="337"/>
    </location>
</feature>
<feature type="active site" description="Cysteine persulfide intermediate" evidence="9">
    <location>
        <position position="265"/>
    </location>
</feature>
<organism evidence="13 14">
    <name type="scientific">Rhizobium mongolense subsp. loessense</name>
    <dbReference type="NCBI Taxonomy" id="158890"/>
    <lineage>
        <taxon>Bacteria</taxon>
        <taxon>Pseudomonadati</taxon>
        <taxon>Pseudomonadota</taxon>
        <taxon>Alphaproteobacteria</taxon>
        <taxon>Hyphomicrobiales</taxon>
        <taxon>Rhizobiaceae</taxon>
        <taxon>Rhizobium/Agrobacterium group</taxon>
        <taxon>Rhizobium</taxon>
    </lineage>
</organism>
<dbReference type="CDD" id="cd01998">
    <property type="entry name" value="MnmA_TRMU-like"/>
    <property type="match status" value="1"/>
</dbReference>
<name>A0A1G4SV36_9HYPH</name>
<reference evidence="13 14" key="1">
    <citation type="submission" date="2016-10" db="EMBL/GenBank/DDBJ databases">
        <authorList>
            <person name="de Groot N.N."/>
        </authorList>
    </citation>
    <scope>NUCLEOTIDE SEQUENCE [LARGE SCALE GENOMIC DNA]</scope>
    <source>
        <strain evidence="13 14">CGMCC 1.3401</strain>
    </source>
</reference>
<comment type="function">
    <text evidence="9">Catalyzes the 2-thiolation of uridine at the wobble position (U34) of tRNA, leading to the formation of s(2)U34.</text>
</comment>
<evidence type="ECO:0000259" key="11">
    <source>
        <dbReference type="Pfam" id="PF20258"/>
    </source>
</evidence>
<dbReference type="GO" id="GO:0005737">
    <property type="term" value="C:cytoplasm"/>
    <property type="evidence" value="ECO:0007669"/>
    <property type="project" value="UniProtKB-SubCell"/>
</dbReference>
<comment type="similarity">
    <text evidence="9">Belongs to the MnmA/TRMU family.</text>
</comment>
<dbReference type="GO" id="GO:0002143">
    <property type="term" value="P:tRNA wobble position uridine thiolation"/>
    <property type="evidence" value="ECO:0007669"/>
    <property type="project" value="TreeGrafter"/>
</dbReference>
<dbReference type="GO" id="GO:0005524">
    <property type="term" value="F:ATP binding"/>
    <property type="evidence" value="ECO:0007669"/>
    <property type="project" value="UniProtKB-KW"/>
</dbReference>
<gene>
    <name evidence="9" type="primary">mnmA</name>
    <name evidence="13" type="ORF">SAMN02927900_04236</name>
</gene>
<dbReference type="InterPro" id="IPR046885">
    <property type="entry name" value="MnmA-like_C"/>
</dbReference>
<evidence type="ECO:0000256" key="5">
    <source>
        <dbReference type="ARBA" id="ARBA00022840"/>
    </source>
</evidence>
<dbReference type="InterPro" id="IPR014729">
    <property type="entry name" value="Rossmann-like_a/b/a_fold"/>
</dbReference>
<evidence type="ECO:0000256" key="10">
    <source>
        <dbReference type="SAM" id="MobiDB-lite"/>
    </source>
</evidence>
<dbReference type="EC" id="2.8.1.13" evidence="9"/>
<dbReference type="Gene3D" id="2.30.30.280">
    <property type="entry name" value="Adenine nucleotide alpha hydrolases-like domains"/>
    <property type="match status" value="1"/>
</dbReference>
<keyword evidence="3 9" id="KW-0819">tRNA processing</keyword>